<evidence type="ECO:0000313" key="1">
    <source>
        <dbReference type="EMBL" id="MDA2813625.1"/>
    </source>
</evidence>
<sequence>MALVRKGSRTITVDGRAYRWRVRRRPTYDQACLGGRLIVAVESAEARGSVLVVRTPYPHPSGVLRGEAPVPVTPGMVAGTVRAALAAGWRPGRAGPPFSFALPDEVLN</sequence>
<protein>
    <recommendedName>
        <fullName evidence="3">ASCH domain-containing protein</fullName>
    </recommendedName>
</protein>
<organism evidence="1 2">
    <name type="scientific">Nocardiopsis endophytica</name>
    <dbReference type="NCBI Taxonomy" id="3018445"/>
    <lineage>
        <taxon>Bacteria</taxon>
        <taxon>Bacillati</taxon>
        <taxon>Actinomycetota</taxon>
        <taxon>Actinomycetes</taxon>
        <taxon>Streptosporangiales</taxon>
        <taxon>Nocardiopsidaceae</taxon>
        <taxon>Nocardiopsis</taxon>
    </lineage>
</organism>
<accession>A0ABT4U9J5</accession>
<reference evidence="1 2" key="1">
    <citation type="submission" date="2023-01" db="EMBL/GenBank/DDBJ databases">
        <title>Draft genome sequence of Nocardiopsis sp. RSe5-2 isolated from halophytes.</title>
        <authorList>
            <person name="Duangmal K."/>
            <person name="Chantavorakit T."/>
        </authorList>
    </citation>
    <scope>NUCLEOTIDE SEQUENCE [LARGE SCALE GENOMIC DNA]</scope>
    <source>
        <strain evidence="1 2">RSe5-2</strain>
    </source>
</reference>
<keyword evidence="2" id="KW-1185">Reference proteome</keyword>
<gene>
    <name evidence="1" type="ORF">O4J56_23475</name>
</gene>
<dbReference type="Proteomes" id="UP001527866">
    <property type="component" value="Unassembled WGS sequence"/>
</dbReference>
<dbReference type="EMBL" id="JAQFWQ010000084">
    <property type="protein sequence ID" value="MDA2813625.1"/>
    <property type="molecule type" value="Genomic_DNA"/>
</dbReference>
<evidence type="ECO:0000313" key="2">
    <source>
        <dbReference type="Proteomes" id="UP001527866"/>
    </source>
</evidence>
<proteinExistence type="predicted"/>
<evidence type="ECO:0008006" key="3">
    <source>
        <dbReference type="Google" id="ProtNLM"/>
    </source>
</evidence>
<name>A0ABT4U9J5_9ACTN</name>
<dbReference type="RefSeq" id="WP_270688699.1">
    <property type="nucleotide sequence ID" value="NZ_JAQFWQ010000084.1"/>
</dbReference>
<comment type="caution">
    <text evidence="1">The sequence shown here is derived from an EMBL/GenBank/DDBJ whole genome shotgun (WGS) entry which is preliminary data.</text>
</comment>